<evidence type="ECO:0000313" key="2">
    <source>
        <dbReference type="Proteomes" id="UP000824998"/>
    </source>
</evidence>
<gene>
    <name evidence="1" type="ORF">BJ875DRAFT_464746</name>
</gene>
<dbReference type="PANTHER" id="PTHR12265:SF40">
    <property type="entry name" value="DUF829-DOMAIN-CONTAINING PROTEIN"/>
    <property type="match status" value="1"/>
</dbReference>
<proteinExistence type="predicted"/>
<reference evidence="1" key="1">
    <citation type="journal article" date="2021" name="IMA Fungus">
        <title>Genomic characterization of three marine fungi, including Emericellopsis atlantica sp. nov. with signatures of a generalist lifestyle and marine biomass degradation.</title>
        <authorList>
            <person name="Hagestad O.C."/>
            <person name="Hou L."/>
            <person name="Andersen J.H."/>
            <person name="Hansen E.H."/>
            <person name="Altermark B."/>
            <person name="Li C."/>
            <person name="Kuhnert E."/>
            <person name="Cox R.J."/>
            <person name="Crous P.W."/>
            <person name="Spatafora J.W."/>
            <person name="Lail K."/>
            <person name="Amirebrahimi M."/>
            <person name="Lipzen A."/>
            <person name="Pangilinan J."/>
            <person name="Andreopoulos W."/>
            <person name="Hayes R.D."/>
            <person name="Ng V."/>
            <person name="Grigoriev I.V."/>
            <person name="Jackson S.A."/>
            <person name="Sutton T.D.S."/>
            <person name="Dobson A.D.W."/>
            <person name="Rama T."/>
        </authorList>
    </citation>
    <scope>NUCLEOTIDE SEQUENCE</scope>
    <source>
        <strain evidence="1">TRa018bII</strain>
    </source>
</reference>
<sequence>MDARDVHIAKYIARYQALYPSASILLVKSFFRYYFIPESARREVDPAVSVVRNFISRPNNDKPKVLIHLFSNGGSCMLYHLYDVYAEAAQVSSRLHVQKEKKESGFPDDHLLPPHVTIFDSAPGRWAYTGSTQAVLVGLPAGLIRNLAFPLVHLFGLWWVIKYLLLKRPQETHIWGLAHNDPAKARETCRAYVYSEADEFVNYHDVDEHADHAERNGYVVMRREKFVDSQHVTHARFDPDRYWSLVEDAWEAGSQADSGRR</sequence>
<dbReference type="OrthoDB" id="77878at2759"/>
<dbReference type="AlphaFoldDB" id="A0A9P8C4H9"/>
<dbReference type="Pfam" id="PF05705">
    <property type="entry name" value="DUF829"/>
    <property type="match status" value="1"/>
</dbReference>
<dbReference type="PANTHER" id="PTHR12265">
    <property type="entry name" value="TRANSMEMBRANE PROTEIN 53"/>
    <property type="match status" value="1"/>
</dbReference>
<dbReference type="Proteomes" id="UP000824998">
    <property type="component" value="Unassembled WGS sequence"/>
</dbReference>
<protein>
    <recommendedName>
        <fullName evidence="3">Transmembrane protein 53</fullName>
    </recommendedName>
</protein>
<name>A0A9P8C4H9_9HELO</name>
<dbReference type="InterPro" id="IPR008547">
    <property type="entry name" value="DUF829_TMEM53"/>
</dbReference>
<keyword evidence="2" id="KW-1185">Reference proteome</keyword>
<comment type="caution">
    <text evidence="1">The sequence shown here is derived from an EMBL/GenBank/DDBJ whole genome shotgun (WGS) entry which is preliminary data.</text>
</comment>
<accession>A0A9P8C4H9</accession>
<evidence type="ECO:0000313" key="1">
    <source>
        <dbReference type="EMBL" id="KAG9233205.1"/>
    </source>
</evidence>
<evidence type="ECO:0008006" key="3">
    <source>
        <dbReference type="Google" id="ProtNLM"/>
    </source>
</evidence>
<dbReference type="EMBL" id="MU251510">
    <property type="protein sequence ID" value="KAG9233205.1"/>
    <property type="molecule type" value="Genomic_DNA"/>
</dbReference>
<organism evidence="1 2">
    <name type="scientific">Amylocarpus encephaloides</name>
    <dbReference type="NCBI Taxonomy" id="45428"/>
    <lineage>
        <taxon>Eukaryota</taxon>
        <taxon>Fungi</taxon>
        <taxon>Dikarya</taxon>
        <taxon>Ascomycota</taxon>
        <taxon>Pezizomycotina</taxon>
        <taxon>Leotiomycetes</taxon>
        <taxon>Helotiales</taxon>
        <taxon>Helotiales incertae sedis</taxon>
        <taxon>Amylocarpus</taxon>
    </lineage>
</organism>